<keyword evidence="2" id="KW-1185">Reference proteome</keyword>
<reference evidence="1" key="2">
    <citation type="submission" date="2022-06" db="UniProtKB">
        <authorList>
            <consortium name="EnsemblMetazoa"/>
        </authorList>
    </citation>
    <scope>IDENTIFICATION</scope>
    <source>
        <strain evidence="1">DF5081</strain>
    </source>
</reference>
<accession>A0A8R1IME8</accession>
<dbReference type="Proteomes" id="UP000005237">
    <property type="component" value="Unassembled WGS sequence"/>
</dbReference>
<dbReference type="EnsemblMetazoa" id="CJA35936a.1">
    <property type="protein sequence ID" value="CJA35936a.1"/>
    <property type="gene ID" value="WBGene00211783"/>
</dbReference>
<reference evidence="2" key="1">
    <citation type="submission" date="2010-08" db="EMBL/GenBank/DDBJ databases">
        <authorList>
            <consortium name="Caenorhabditis japonica Sequencing Consortium"/>
            <person name="Wilson R.K."/>
        </authorList>
    </citation>
    <scope>NUCLEOTIDE SEQUENCE [LARGE SCALE GENOMIC DNA]</scope>
    <source>
        <strain evidence="2">DF5081</strain>
    </source>
</reference>
<organism evidence="1 2">
    <name type="scientific">Caenorhabditis japonica</name>
    <dbReference type="NCBI Taxonomy" id="281687"/>
    <lineage>
        <taxon>Eukaryota</taxon>
        <taxon>Metazoa</taxon>
        <taxon>Ecdysozoa</taxon>
        <taxon>Nematoda</taxon>
        <taxon>Chromadorea</taxon>
        <taxon>Rhabditida</taxon>
        <taxon>Rhabditina</taxon>
        <taxon>Rhabditomorpha</taxon>
        <taxon>Rhabditoidea</taxon>
        <taxon>Rhabditidae</taxon>
        <taxon>Peloderinae</taxon>
        <taxon>Caenorhabditis</taxon>
    </lineage>
</organism>
<protein>
    <submittedName>
        <fullName evidence="1">Uncharacterized protein</fullName>
    </submittedName>
</protein>
<proteinExistence type="predicted"/>
<evidence type="ECO:0000313" key="2">
    <source>
        <dbReference type="Proteomes" id="UP000005237"/>
    </source>
</evidence>
<sequence>MSLRKGTLTVLDTFGGHIIRGVQRHGGYNIPMIRFTRKLMNRAAGKIVLRDDPDYKSSLERRSEYGLESLEERRAQIDTKWVKHMILGLIDIDMNDFFFQTTSTRTRSHRTFRWKAPKTKKKAKFFTHRALTRIINSSQFKTNDPNIKN</sequence>
<dbReference type="AlphaFoldDB" id="A0A8R1IME8"/>
<name>A0A8R1IME8_CAEJA</name>
<evidence type="ECO:0000313" key="1">
    <source>
        <dbReference type="EnsemblMetazoa" id="CJA35936a.1"/>
    </source>
</evidence>